<protein>
    <submittedName>
        <fullName evidence="1">Phage virion morphogenesis protein</fullName>
    </submittedName>
</protein>
<dbReference type="Pfam" id="PF05069">
    <property type="entry name" value="Phage_tail_S"/>
    <property type="match status" value="1"/>
</dbReference>
<name>A0A743Z5R2_SALER</name>
<dbReference type="EMBL" id="DAAUNW010000005">
    <property type="protein sequence ID" value="HAF2209661.1"/>
    <property type="molecule type" value="Genomic_DNA"/>
</dbReference>
<evidence type="ECO:0000313" key="1">
    <source>
        <dbReference type="EMBL" id="HAF2209661.1"/>
    </source>
</evidence>
<dbReference type="NCBIfam" id="TIGR01635">
    <property type="entry name" value="tail_comp_S"/>
    <property type="match status" value="1"/>
</dbReference>
<sequence length="159" mass="17665">MSQLDLAVVVDVKRLQRVFLELQAMGDDGKGLTRSVAASLLSSSEIAFEQEKNPETGQRWADLTEPYKAWREEHGFTPIKILTLRGKLASELTTDYGDTYALIGSNEPYAAIHQWGGTPDMRPGPAAIPARPYMGFDKVAEKEILNLIKKRFEKAVTPS</sequence>
<organism evidence="1">
    <name type="scientific">Salmonella enterica</name>
    <name type="common">Salmonella choleraesuis</name>
    <dbReference type="NCBI Taxonomy" id="28901"/>
    <lineage>
        <taxon>Bacteria</taxon>
        <taxon>Pseudomonadati</taxon>
        <taxon>Pseudomonadota</taxon>
        <taxon>Gammaproteobacteria</taxon>
        <taxon>Enterobacterales</taxon>
        <taxon>Enterobacteriaceae</taxon>
        <taxon>Salmonella</taxon>
    </lineage>
</organism>
<dbReference type="AlphaFoldDB" id="A0A743Z5R2"/>
<gene>
    <name evidence="1" type="ORF">G9E81_002306</name>
</gene>
<proteinExistence type="predicted"/>
<accession>A0A743Z5R2</accession>
<reference evidence="1" key="1">
    <citation type="journal article" date="2018" name="Genome Biol.">
        <title>SKESA: strategic k-mer extension for scrupulous assemblies.</title>
        <authorList>
            <person name="Souvorov A."/>
            <person name="Agarwala R."/>
            <person name="Lipman D.J."/>
        </authorList>
    </citation>
    <scope>NUCLEOTIDE SEQUENCE</scope>
    <source>
        <strain evidence="1">MA.GW_S00744-09</strain>
    </source>
</reference>
<reference evidence="1" key="2">
    <citation type="submission" date="2020-02" db="EMBL/GenBank/DDBJ databases">
        <authorList>
            <consortium name="NCBI Pathogen Detection Project"/>
        </authorList>
    </citation>
    <scope>NUCLEOTIDE SEQUENCE</scope>
    <source>
        <strain evidence="1">MA.GW_S00744-09</strain>
    </source>
</reference>
<dbReference type="InterPro" id="IPR006522">
    <property type="entry name" value="Phage_virion_morphogenesis"/>
</dbReference>
<comment type="caution">
    <text evidence="1">The sequence shown here is derived from an EMBL/GenBank/DDBJ whole genome shotgun (WGS) entry which is preliminary data.</text>
</comment>